<evidence type="ECO:0000256" key="15">
    <source>
        <dbReference type="SAM" id="Coils"/>
    </source>
</evidence>
<proteinExistence type="inferred from homology"/>
<dbReference type="GO" id="GO:0006457">
    <property type="term" value="P:protein folding"/>
    <property type="evidence" value="ECO:0007669"/>
    <property type="project" value="UniProtKB-UniRule"/>
</dbReference>
<keyword evidence="8 12" id="KW-0143">Chaperone</keyword>
<keyword evidence="6 12" id="KW-0132">Cell division</keyword>
<dbReference type="HAMAP" id="MF_00303">
    <property type="entry name" value="Trigger_factor_Tig"/>
    <property type="match status" value="1"/>
</dbReference>
<evidence type="ECO:0000256" key="8">
    <source>
        <dbReference type="ARBA" id="ARBA00023186"/>
    </source>
</evidence>
<dbReference type="EMBL" id="CP032101">
    <property type="protein sequence ID" value="AXX87862.1"/>
    <property type="molecule type" value="Genomic_DNA"/>
</dbReference>
<evidence type="ECO:0000256" key="3">
    <source>
        <dbReference type="ARBA" id="ARBA00013194"/>
    </source>
</evidence>
<evidence type="ECO:0000313" key="17">
    <source>
        <dbReference type="EMBL" id="AXX87862.1"/>
    </source>
</evidence>
<gene>
    <name evidence="12 17" type="primary">tig</name>
    <name evidence="17" type="ORF">AMRN_2148</name>
    <name evidence="18" type="ORF">CPH92_03320</name>
</gene>
<dbReference type="InterPro" id="IPR046357">
    <property type="entry name" value="PPIase_dom_sf"/>
</dbReference>
<evidence type="ECO:0000256" key="7">
    <source>
        <dbReference type="ARBA" id="ARBA00023110"/>
    </source>
</evidence>
<dbReference type="InterPro" id="IPR005215">
    <property type="entry name" value="Trig_fac"/>
</dbReference>
<dbReference type="SUPFAM" id="SSF102735">
    <property type="entry name" value="Trigger factor ribosome-binding domain"/>
    <property type="match status" value="1"/>
</dbReference>
<dbReference type="KEGG" id="amar:AMRN_2148"/>
<dbReference type="GO" id="GO:0003755">
    <property type="term" value="F:peptidyl-prolyl cis-trans isomerase activity"/>
    <property type="evidence" value="ECO:0007669"/>
    <property type="project" value="UniProtKB-UniRule"/>
</dbReference>
<dbReference type="InterPro" id="IPR036611">
    <property type="entry name" value="Trigger_fac_ribosome-bd_sf"/>
</dbReference>
<dbReference type="Pfam" id="PF00254">
    <property type="entry name" value="FKBP_C"/>
    <property type="match status" value="1"/>
</dbReference>
<dbReference type="AlphaFoldDB" id="A0A347TMN4"/>
<keyword evidence="7 12" id="KW-0697">Rotamase</keyword>
<feature type="coiled-coil region" evidence="15">
    <location>
        <begin position="328"/>
        <end position="355"/>
    </location>
</feature>
<dbReference type="PROSITE" id="PS50059">
    <property type="entry name" value="FKBP_PPIASE"/>
    <property type="match status" value="1"/>
</dbReference>
<reference evidence="18" key="2">
    <citation type="submission" date="2017-09" db="EMBL/GenBank/DDBJ databases">
        <authorList>
            <person name="Perez-Cataluna A."/>
            <person name="Figueras M.J."/>
            <person name="Salas-Masso N."/>
        </authorList>
    </citation>
    <scope>NUCLEOTIDE SEQUENCE</scope>
    <source>
        <strain evidence="18">CECT 7727</strain>
    </source>
</reference>
<dbReference type="Pfam" id="PF05698">
    <property type="entry name" value="Trigger_C"/>
    <property type="match status" value="1"/>
</dbReference>
<name>A0A347TMN4_9BACT</name>
<comment type="domain">
    <text evidence="12">Consists of 3 domains; the N-terminus binds the ribosome, the middle domain has PPIase activity, while the C-terminus has intrinsic chaperone activity on its own.</text>
</comment>
<dbReference type="EMBL" id="NXAO01000014">
    <property type="protein sequence ID" value="PHO16145.1"/>
    <property type="molecule type" value="Genomic_DNA"/>
</dbReference>
<comment type="catalytic activity">
    <reaction evidence="1 12 13">
        <text>[protein]-peptidylproline (omega=180) = [protein]-peptidylproline (omega=0)</text>
        <dbReference type="Rhea" id="RHEA:16237"/>
        <dbReference type="Rhea" id="RHEA-COMP:10747"/>
        <dbReference type="Rhea" id="RHEA-COMP:10748"/>
        <dbReference type="ChEBI" id="CHEBI:83833"/>
        <dbReference type="ChEBI" id="CHEBI:83834"/>
        <dbReference type="EC" id="5.2.1.8"/>
    </reaction>
</comment>
<reference evidence="19" key="1">
    <citation type="submission" date="2017-09" db="EMBL/GenBank/DDBJ databases">
        <title>Arcobacter canalis sp. nov., a new species isolated from a water canal contaminated with urban sewage.</title>
        <authorList>
            <person name="Perez-Cataluna A."/>
            <person name="Salas-Masso N."/>
            <person name="Figueras M.J."/>
        </authorList>
    </citation>
    <scope>NUCLEOTIDE SEQUENCE [LARGE SCALE GENOMIC DNA]</scope>
    <source>
        <strain evidence="19">CECT 7727</strain>
    </source>
</reference>
<accession>A0A347TMN4</accession>
<dbReference type="NCBIfam" id="TIGR00115">
    <property type="entry name" value="tig"/>
    <property type="match status" value="1"/>
</dbReference>
<dbReference type="InterPro" id="IPR001179">
    <property type="entry name" value="PPIase_FKBP_dom"/>
</dbReference>
<keyword evidence="10 12" id="KW-0131">Cell cycle</keyword>
<dbReference type="Proteomes" id="UP000224740">
    <property type="component" value="Unassembled WGS sequence"/>
</dbReference>
<dbReference type="InterPro" id="IPR008881">
    <property type="entry name" value="Trigger_fac_ribosome-bd_bac"/>
</dbReference>
<dbReference type="SUPFAM" id="SSF54534">
    <property type="entry name" value="FKBP-like"/>
    <property type="match status" value="1"/>
</dbReference>
<sequence length="433" mass="48973">MEFNAQKVDEANAVITATVSKDLIEKNLDKVAKQAAKTLDIQGFRKGKVPVAIVKQRYADKLEQDAESDVLRDILAKSLEDLNITNDDLVGEPAVTKFDKKDNGDIDVEIKVACKPEVDLGEYKALIPEVEDKEIDEKEIAERLDEMAKSSAPLEKIKRKRMVRDGDFAVIDFEGFVDGVAFEGGKAEKYPLQIGSNSFIPGFEEQIIGMKYEEEKEVTVTFPEEYQSNDLAGKEAVFKVTLHEIQEKVAAEIDDEFAKKMLPNEEDVTVDTLKEKIKEQLKNAEMAKYYREELKPLYLDKLVEELNFALPNSVIEQEINYALNNKVRSMSEEEIKALQEDASKVESMREELKEDAQKSVKATFIVDALAKAEGIDVSDQEVTQVIYYEAMQMGQNPQDVLKQYQEAGYLPAIKMSMIEDKVITKLLDEKLGK</sequence>
<evidence type="ECO:0000313" key="20">
    <source>
        <dbReference type="Proteomes" id="UP000264693"/>
    </source>
</evidence>
<evidence type="ECO:0000256" key="10">
    <source>
        <dbReference type="ARBA" id="ARBA00023306"/>
    </source>
</evidence>
<organism evidence="17 20">
    <name type="scientific">Malaciobacter marinus</name>
    <dbReference type="NCBI Taxonomy" id="505249"/>
    <lineage>
        <taxon>Bacteria</taxon>
        <taxon>Pseudomonadati</taxon>
        <taxon>Campylobacterota</taxon>
        <taxon>Epsilonproteobacteria</taxon>
        <taxon>Campylobacterales</taxon>
        <taxon>Arcobacteraceae</taxon>
        <taxon>Malaciobacter</taxon>
    </lineage>
</organism>
<evidence type="ECO:0000256" key="12">
    <source>
        <dbReference type="HAMAP-Rule" id="MF_00303"/>
    </source>
</evidence>
<evidence type="ECO:0000256" key="4">
    <source>
        <dbReference type="ARBA" id="ARBA00016902"/>
    </source>
</evidence>
<dbReference type="SUPFAM" id="SSF109998">
    <property type="entry name" value="Triger factor/SurA peptide-binding domain-like"/>
    <property type="match status" value="1"/>
</dbReference>
<dbReference type="GO" id="GO:0051301">
    <property type="term" value="P:cell division"/>
    <property type="evidence" value="ECO:0007669"/>
    <property type="project" value="UniProtKB-KW"/>
</dbReference>
<dbReference type="Pfam" id="PF05697">
    <property type="entry name" value="Trigger_N"/>
    <property type="match status" value="1"/>
</dbReference>
<evidence type="ECO:0000256" key="11">
    <source>
        <dbReference type="ARBA" id="ARBA00029986"/>
    </source>
</evidence>
<keyword evidence="19" id="KW-1185">Reference proteome</keyword>
<dbReference type="Gene3D" id="3.10.50.40">
    <property type="match status" value="1"/>
</dbReference>
<keyword evidence="5 12" id="KW-0963">Cytoplasm</keyword>
<dbReference type="GO" id="GO:0015031">
    <property type="term" value="P:protein transport"/>
    <property type="evidence" value="ECO:0007669"/>
    <property type="project" value="UniProtKB-UniRule"/>
</dbReference>
<dbReference type="GO" id="GO:0005737">
    <property type="term" value="C:cytoplasm"/>
    <property type="evidence" value="ECO:0007669"/>
    <property type="project" value="UniProtKB-SubCell"/>
</dbReference>
<evidence type="ECO:0000256" key="5">
    <source>
        <dbReference type="ARBA" id="ARBA00022490"/>
    </source>
</evidence>
<evidence type="ECO:0000313" key="18">
    <source>
        <dbReference type="EMBL" id="PHO16145.1"/>
    </source>
</evidence>
<dbReference type="InterPro" id="IPR027304">
    <property type="entry name" value="Trigger_fact/SurA_dom_sf"/>
</dbReference>
<comment type="function">
    <text evidence="12">Involved in protein export. Acts as a chaperone by maintaining the newly synthesized protein in an open conformation. Functions as a peptidyl-prolyl cis-trans isomerase.</text>
</comment>
<dbReference type="Gene3D" id="1.10.3120.10">
    <property type="entry name" value="Trigger factor, C-terminal domain"/>
    <property type="match status" value="1"/>
</dbReference>
<dbReference type="PIRSF" id="PIRSF003095">
    <property type="entry name" value="Trigger_factor"/>
    <property type="match status" value="1"/>
</dbReference>
<keyword evidence="9 12" id="KW-0413">Isomerase</keyword>
<evidence type="ECO:0000313" key="19">
    <source>
        <dbReference type="Proteomes" id="UP000224740"/>
    </source>
</evidence>
<evidence type="ECO:0000256" key="14">
    <source>
        <dbReference type="RuleBase" id="RU003914"/>
    </source>
</evidence>
<evidence type="ECO:0000256" key="13">
    <source>
        <dbReference type="PROSITE-ProRule" id="PRU00277"/>
    </source>
</evidence>
<dbReference type="FunFam" id="3.10.50.40:FF:000001">
    <property type="entry name" value="Trigger factor"/>
    <property type="match status" value="1"/>
</dbReference>
<dbReference type="InterPro" id="IPR008880">
    <property type="entry name" value="Trigger_fac_C"/>
</dbReference>
<dbReference type="InterPro" id="IPR037041">
    <property type="entry name" value="Trigger_fac_C_sf"/>
</dbReference>
<dbReference type="EC" id="5.2.1.8" evidence="3 12"/>
<dbReference type="RefSeq" id="WP_099310365.1">
    <property type="nucleotide sequence ID" value="NZ_CP032101.1"/>
</dbReference>
<dbReference type="Proteomes" id="UP000264693">
    <property type="component" value="Chromosome"/>
</dbReference>
<evidence type="ECO:0000256" key="1">
    <source>
        <dbReference type="ARBA" id="ARBA00000971"/>
    </source>
</evidence>
<evidence type="ECO:0000256" key="6">
    <source>
        <dbReference type="ARBA" id="ARBA00022618"/>
    </source>
</evidence>
<evidence type="ECO:0000259" key="16">
    <source>
        <dbReference type="PROSITE" id="PS50059"/>
    </source>
</evidence>
<comment type="subcellular location">
    <subcellularLocation>
        <location evidence="12">Cytoplasm</location>
    </subcellularLocation>
    <text evidence="12">About half TF is bound to the ribosome near the polypeptide exit tunnel while the other half is free in the cytoplasm.</text>
</comment>
<reference evidence="17 20" key="3">
    <citation type="submission" date="2018-08" db="EMBL/GenBank/DDBJ databases">
        <title>Complete genome of the Arcobacter marinus type strain JCM 15502.</title>
        <authorList>
            <person name="Miller W.G."/>
            <person name="Yee E."/>
            <person name="Huynh S."/>
            <person name="Parker C.T."/>
        </authorList>
    </citation>
    <scope>NUCLEOTIDE SEQUENCE [LARGE SCALE GENOMIC DNA]</scope>
    <source>
        <strain evidence="17 20">JCM 15502</strain>
    </source>
</reference>
<comment type="similarity">
    <text evidence="2 12 14">Belongs to the FKBP-type PPIase family. Tig subfamily.</text>
</comment>
<dbReference type="Gene3D" id="3.30.70.1050">
    <property type="entry name" value="Trigger factor ribosome-binding domain"/>
    <property type="match status" value="1"/>
</dbReference>
<evidence type="ECO:0000256" key="2">
    <source>
        <dbReference type="ARBA" id="ARBA00005464"/>
    </source>
</evidence>
<evidence type="ECO:0000256" key="9">
    <source>
        <dbReference type="ARBA" id="ARBA00023235"/>
    </source>
</evidence>
<feature type="domain" description="PPIase FKBP-type" evidence="16">
    <location>
        <begin position="166"/>
        <end position="246"/>
    </location>
</feature>
<protein>
    <recommendedName>
        <fullName evidence="4 12">Trigger factor</fullName>
        <shortName evidence="12">TF</shortName>
        <ecNumber evidence="3 12">5.2.1.8</ecNumber>
    </recommendedName>
    <alternativeName>
        <fullName evidence="11 12">PPIase</fullName>
    </alternativeName>
</protein>
<keyword evidence="15" id="KW-0175">Coiled coil</keyword>